<name>A0ACA9P403_9GLOM</name>
<sequence>MELVTTRLKESSYVEIAGIGLVTFSVLYACNRALSRPKSRVVYPPGPPKDPLIGNLRQFPKDNWWPIFNEWQKEYGDIVFLDVPMLPFVIINSLDTAHELLSKRERITPQVGKLALCAETCTMGWGWSFGARPADATHLAMRKMFRHGIGPQRVASHDDLIERISISSSPVTCALIRSSLIGEIIVSMAYGRQIWNAHGPDMVKLNIEAMDILTKSFTQFWLVDIFNWRKLDHSLINDLLEANGPSGNIRDGMGILYFNVAQKVQDEIASVVGNERLPN</sequence>
<protein>
    <submittedName>
        <fullName evidence="1">9827_t:CDS:1</fullName>
    </submittedName>
</protein>
<gene>
    <name evidence="1" type="ORF">ACOLOM_LOCUS9804</name>
</gene>
<reference evidence="1" key="1">
    <citation type="submission" date="2021-06" db="EMBL/GenBank/DDBJ databases">
        <authorList>
            <person name="Kallberg Y."/>
            <person name="Tangrot J."/>
            <person name="Rosling A."/>
        </authorList>
    </citation>
    <scope>NUCLEOTIDE SEQUENCE</scope>
    <source>
        <strain evidence="1">CL356</strain>
    </source>
</reference>
<comment type="caution">
    <text evidence="1">The sequence shown here is derived from an EMBL/GenBank/DDBJ whole genome shotgun (WGS) entry which is preliminary data.</text>
</comment>
<dbReference type="EMBL" id="CAJVPT010029356">
    <property type="protein sequence ID" value="CAG8690475.1"/>
    <property type="molecule type" value="Genomic_DNA"/>
</dbReference>
<evidence type="ECO:0000313" key="2">
    <source>
        <dbReference type="Proteomes" id="UP000789525"/>
    </source>
</evidence>
<keyword evidence="2" id="KW-1185">Reference proteome</keyword>
<feature type="non-terminal residue" evidence="1">
    <location>
        <position position="279"/>
    </location>
</feature>
<dbReference type="Proteomes" id="UP000789525">
    <property type="component" value="Unassembled WGS sequence"/>
</dbReference>
<evidence type="ECO:0000313" key="1">
    <source>
        <dbReference type="EMBL" id="CAG8690475.1"/>
    </source>
</evidence>
<organism evidence="1 2">
    <name type="scientific">Acaulospora colombiana</name>
    <dbReference type="NCBI Taxonomy" id="27376"/>
    <lineage>
        <taxon>Eukaryota</taxon>
        <taxon>Fungi</taxon>
        <taxon>Fungi incertae sedis</taxon>
        <taxon>Mucoromycota</taxon>
        <taxon>Glomeromycotina</taxon>
        <taxon>Glomeromycetes</taxon>
        <taxon>Diversisporales</taxon>
        <taxon>Acaulosporaceae</taxon>
        <taxon>Acaulospora</taxon>
    </lineage>
</organism>
<accession>A0ACA9P403</accession>
<proteinExistence type="predicted"/>